<dbReference type="EMBL" id="OZ035832">
    <property type="protein sequence ID" value="CAL1570964.1"/>
    <property type="molecule type" value="Genomic_DNA"/>
</dbReference>
<protein>
    <submittedName>
        <fullName evidence="2">Uncharacterized protein</fullName>
    </submittedName>
</protein>
<evidence type="ECO:0000256" key="1">
    <source>
        <dbReference type="SAM" id="MobiDB-lite"/>
    </source>
</evidence>
<sequence>MQEIQHRKDTEERRWGICGCLESRLIPKLRLLSSPSPPVSPLPTCVPPPLLSSPSPPVSPLPTCVPPPLLSSPSPPVSPLPTCVPPPLLSSPSPPCFLRGTSLPAPVELQTCANQQQFHSIQKHLQDLFPRA</sequence>
<gene>
    <name evidence="2" type="ORF">KC01_LOCUS3156</name>
</gene>
<reference evidence="2 3" key="1">
    <citation type="submission" date="2024-04" db="EMBL/GenBank/DDBJ databases">
        <authorList>
            <person name="Waldvogel A.-M."/>
            <person name="Schoenle A."/>
        </authorList>
    </citation>
    <scope>NUCLEOTIDE SEQUENCE [LARGE SCALE GENOMIC DNA]</scope>
</reference>
<feature type="region of interest" description="Disordered" evidence="1">
    <location>
        <begin position="32"/>
        <end position="59"/>
    </location>
</feature>
<dbReference type="AlphaFoldDB" id="A0AAV2J711"/>
<name>A0AAV2J711_KNICA</name>
<proteinExistence type="predicted"/>
<keyword evidence="3" id="KW-1185">Reference proteome</keyword>
<dbReference type="Proteomes" id="UP001497482">
    <property type="component" value="Chromosome 10"/>
</dbReference>
<evidence type="ECO:0000313" key="2">
    <source>
        <dbReference type="EMBL" id="CAL1570964.1"/>
    </source>
</evidence>
<evidence type="ECO:0000313" key="3">
    <source>
        <dbReference type="Proteomes" id="UP001497482"/>
    </source>
</evidence>
<organism evidence="2 3">
    <name type="scientific">Knipowitschia caucasica</name>
    <name type="common">Caucasian dwarf goby</name>
    <name type="synonym">Pomatoschistus caucasicus</name>
    <dbReference type="NCBI Taxonomy" id="637954"/>
    <lineage>
        <taxon>Eukaryota</taxon>
        <taxon>Metazoa</taxon>
        <taxon>Chordata</taxon>
        <taxon>Craniata</taxon>
        <taxon>Vertebrata</taxon>
        <taxon>Euteleostomi</taxon>
        <taxon>Actinopterygii</taxon>
        <taxon>Neopterygii</taxon>
        <taxon>Teleostei</taxon>
        <taxon>Neoteleostei</taxon>
        <taxon>Acanthomorphata</taxon>
        <taxon>Gobiaria</taxon>
        <taxon>Gobiiformes</taxon>
        <taxon>Gobioidei</taxon>
        <taxon>Gobiidae</taxon>
        <taxon>Gobiinae</taxon>
        <taxon>Knipowitschia</taxon>
    </lineage>
</organism>
<accession>A0AAV2J711</accession>
<feature type="compositionally biased region" description="Pro residues" evidence="1">
    <location>
        <begin position="35"/>
        <end position="59"/>
    </location>
</feature>